<dbReference type="NCBIfam" id="TIGR01451">
    <property type="entry name" value="B_ant_repeat"/>
    <property type="match status" value="1"/>
</dbReference>
<evidence type="ECO:0000313" key="3">
    <source>
        <dbReference type="EMBL" id="MFC5847002.1"/>
    </source>
</evidence>
<feature type="domain" description="DUF11" evidence="2">
    <location>
        <begin position="496"/>
        <end position="615"/>
    </location>
</feature>
<protein>
    <recommendedName>
        <fullName evidence="2">DUF11 domain-containing protein</fullName>
    </recommendedName>
</protein>
<dbReference type="InterPro" id="IPR001434">
    <property type="entry name" value="OmcB-like_DUF11"/>
</dbReference>
<dbReference type="InterPro" id="IPR047589">
    <property type="entry name" value="DUF11_rpt"/>
</dbReference>
<evidence type="ECO:0000313" key="4">
    <source>
        <dbReference type="Proteomes" id="UP001595979"/>
    </source>
</evidence>
<keyword evidence="1" id="KW-0732">Signal</keyword>
<sequence length="730" mass="74219">MQPTPTSVVALVLALASSSAVAEGSINFAPAGTTNNRAFLEVGPDTYNLSGIRRKTTLYAYANSGEKILLGSSAAGVGSSDIKVTSPGGTVTSCGSAGLISKRVNERAGPLLAGTSVPNGYTPCTYNVSASGIYQIEFLAPTTGGGNPPTTGADLDWPTPGTANTWIAAWDVTVVSGTTTQTKKTGRVFAKYFAMNVGSNNSANAAINVYPLTKDGYVYSLALNFDPFGFIFYANNVGNLTTAGTSAYRTAAINNPQHSPASSDTATYVTHKLFLNEPDSSMPATASAPSGLDNWLLRAAPVAPPQPTNLSFTGAEGTPGQAGGGIGGTFSFDNPGSSPAPYRIIMAFKTPTNGVNSDRILVGTAQAGTNTVTWDGKDGDGKDVVPNSTAYTVRAYLAAGEIHFPLIDSENLTDLTVRRLKNVDSDAAVVYWDDRSVTASGTAPSPQNALGGIDSAGSATHAYSANWGNDLVVDTWAYYPGTAADFASGIKVSEADVQVAKTYVSGGSTTSPALFDVVVRNASTTTTARNVRVTDAVPSGVAGMTWSCPGCTTTSGTGAVDTLATLAPGASVTVRVTATLSSSSVKGTAISNTAAATRGADAPDPNTANNSATASFTAFGTPQVQLTKTVRNVTLNGKAGESSTAFPGNVLEYVITFSNAGNENARQLVVRDTLLSTLVPASTGTLVCAAGAAGTSFNVTSSNVEVNVGAACGDLVPGAQGTVTVRATVK</sequence>
<organism evidence="3 4">
    <name type="scientific">Deinococcus petrolearius</name>
    <dbReference type="NCBI Taxonomy" id="1751295"/>
    <lineage>
        <taxon>Bacteria</taxon>
        <taxon>Thermotogati</taxon>
        <taxon>Deinococcota</taxon>
        <taxon>Deinococci</taxon>
        <taxon>Deinococcales</taxon>
        <taxon>Deinococcaceae</taxon>
        <taxon>Deinococcus</taxon>
    </lineage>
</organism>
<accession>A0ABW1DE70</accession>
<evidence type="ECO:0000259" key="2">
    <source>
        <dbReference type="Pfam" id="PF01345"/>
    </source>
</evidence>
<reference evidence="4" key="1">
    <citation type="journal article" date="2019" name="Int. J. Syst. Evol. Microbiol.">
        <title>The Global Catalogue of Microorganisms (GCM) 10K type strain sequencing project: providing services to taxonomists for standard genome sequencing and annotation.</title>
        <authorList>
            <consortium name="The Broad Institute Genomics Platform"/>
            <consortium name="The Broad Institute Genome Sequencing Center for Infectious Disease"/>
            <person name="Wu L."/>
            <person name="Ma J."/>
        </authorList>
    </citation>
    <scope>NUCLEOTIDE SEQUENCE [LARGE SCALE GENOMIC DNA]</scope>
    <source>
        <strain evidence="4">CGMCC 1.15053</strain>
    </source>
</reference>
<keyword evidence="4" id="KW-1185">Reference proteome</keyword>
<dbReference type="Pfam" id="PF01345">
    <property type="entry name" value="DUF11"/>
    <property type="match status" value="1"/>
</dbReference>
<dbReference type="Proteomes" id="UP001595979">
    <property type="component" value="Unassembled WGS sequence"/>
</dbReference>
<feature type="signal peptide" evidence="1">
    <location>
        <begin position="1"/>
        <end position="22"/>
    </location>
</feature>
<proteinExistence type="predicted"/>
<dbReference type="RefSeq" id="WP_380045747.1">
    <property type="nucleotide sequence ID" value="NZ_JBHSOH010000003.1"/>
</dbReference>
<name>A0ABW1DE70_9DEIO</name>
<feature type="chain" id="PRO_5046007060" description="DUF11 domain-containing protein" evidence="1">
    <location>
        <begin position="23"/>
        <end position="730"/>
    </location>
</feature>
<gene>
    <name evidence="3" type="ORF">ACFPQ6_01655</name>
</gene>
<comment type="caution">
    <text evidence="3">The sequence shown here is derived from an EMBL/GenBank/DDBJ whole genome shotgun (WGS) entry which is preliminary data.</text>
</comment>
<dbReference type="EMBL" id="JBHSOH010000003">
    <property type="protein sequence ID" value="MFC5847002.1"/>
    <property type="molecule type" value="Genomic_DNA"/>
</dbReference>
<evidence type="ECO:0000256" key="1">
    <source>
        <dbReference type="SAM" id="SignalP"/>
    </source>
</evidence>